<dbReference type="Pfam" id="PF00724">
    <property type="entry name" value="Oxidored_FMN"/>
    <property type="match status" value="1"/>
</dbReference>
<dbReference type="GO" id="GO:0003959">
    <property type="term" value="F:NADPH dehydrogenase activity"/>
    <property type="evidence" value="ECO:0007669"/>
    <property type="project" value="UniProtKB-ARBA"/>
</dbReference>
<dbReference type="FunFam" id="3.20.20.70:FF:000138">
    <property type="entry name" value="NADPH dehydrogenase 1"/>
    <property type="match status" value="1"/>
</dbReference>
<evidence type="ECO:0000256" key="4">
    <source>
        <dbReference type="ARBA" id="ARBA00023002"/>
    </source>
</evidence>
<comment type="similarity">
    <text evidence="2">Belongs to the NADH:flavin oxidoreductase/NADH oxidase family.</text>
</comment>
<reference evidence="6 7" key="1">
    <citation type="journal article" date="2011" name="Proc. Natl. Acad. Sci. U.S.A.">
        <title>Evolutionary erosion of yeast sex chromosomes by mating-type switching accidents.</title>
        <authorList>
            <person name="Gordon J.L."/>
            <person name="Armisen D."/>
            <person name="Proux-Wera E."/>
            <person name="Oheigeartaigh S.S."/>
            <person name="Byrne K.P."/>
            <person name="Wolfe K.H."/>
        </authorList>
    </citation>
    <scope>NUCLEOTIDE SEQUENCE [LARGE SCALE GENOMIC DNA]</scope>
    <source>
        <strain evidence="7">ATCC 10597 / BCRC 20456 / CBS 421 / NBRC 0211 / NRRL Y-12639</strain>
    </source>
</reference>
<gene>
    <name evidence="6" type="primary">NDAI0E01890</name>
    <name evidence="6" type="ordered locus">NDAI_0E01890</name>
</gene>
<dbReference type="Proteomes" id="UP000000689">
    <property type="component" value="Chromosome 5"/>
</dbReference>
<evidence type="ECO:0000313" key="6">
    <source>
        <dbReference type="EMBL" id="CCD25005.1"/>
    </source>
</evidence>
<evidence type="ECO:0000313" key="7">
    <source>
        <dbReference type="Proteomes" id="UP000000689"/>
    </source>
</evidence>
<evidence type="ECO:0000259" key="5">
    <source>
        <dbReference type="Pfam" id="PF00724"/>
    </source>
</evidence>
<keyword evidence="3" id="KW-0285">Flavoprotein</keyword>
<dbReference type="EMBL" id="HE580271">
    <property type="protein sequence ID" value="CCD25005.1"/>
    <property type="molecule type" value="Genomic_DNA"/>
</dbReference>
<evidence type="ECO:0000256" key="2">
    <source>
        <dbReference type="ARBA" id="ARBA00005979"/>
    </source>
</evidence>
<sequence>MPLVKDYTPVPLANTDLFKALKVGNTTVEHRVVMAPLTRMRAHAPGHIPNKDWEVVYYDQRSKRKGTMIITEAVSPSAQSSGIDNAPGIWTPEQIEQWTKIFNKIHENGSFVWVQLCATGRQAFPDAMARDGLRYDSASDNLYMDDELKERAIKSNNPQHGITKDEIKQYIKDFVQGTKNAVEAGADGVEIHSCNGCLLNQFLDPTSNHRTDEYGGSIENRSRFTLEVIDALIEAVGPERVGIRLSPWNRYAGMSGSADPTLLSQYCYVVGELEKRAKAGKRIAFIHLIEPRVTDIFFDCTAVPEDDGTNDFIYSIWKGVVIRAGMFPSRPDSIKAAVANDQTMIAAGRYFISTPDLVDRLEKGQPLNKYDRSTFYSFTKEGFTDYPTYEEAVKLENSN</sequence>
<organism evidence="6 7">
    <name type="scientific">Naumovozyma dairenensis (strain ATCC 10597 / BCRC 20456 / CBS 421 / NBRC 0211 / NRRL Y-12639)</name>
    <name type="common">Saccharomyces dairenensis</name>
    <dbReference type="NCBI Taxonomy" id="1071378"/>
    <lineage>
        <taxon>Eukaryota</taxon>
        <taxon>Fungi</taxon>
        <taxon>Dikarya</taxon>
        <taxon>Ascomycota</taxon>
        <taxon>Saccharomycotina</taxon>
        <taxon>Saccharomycetes</taxon>
        <taxon>Saccharomycetales</taxon>
        <taxon>Saccharomycetaceae</taxon>
        <taxon>Naumovozyma</taxon>
    </lineage>
</organism>
<protein>
    <recommendedName>
        <fullName evidence="5">NADH:flavin oxidoreductase/NADH oxidase N-terminal domain-containing protein</fullName>
    </recommendedName>
</protein>
<evidence type="ECO:0000256" key="1">
    <source>
        <dbReference type="ARBA" id="ARBA00001917"/>
    </source>
</evidence>
<evidence type="ECO:0000256" key="3">
    <source>
        <dbReference type="ARBA" id="ARBA00022643"/>
    </source>
</evidence>
<dbReference type="GO" id="GO:0010181">
    <property type="term" value="F:FMN binding"/>
    <property type="evidence" value="ECO:0007669"/>
    <property type="project" value="InterPro"/>
</dbReference>
<proteinExistence type="inferred from homology"/>
<dbReference type="OMA" id="GKGPVGY"/>
<keyword evidence="7" id="KW-1185">Reference proteome</keyword>
<accession>G0WB85</accession>
<dbReference type="CDD" id="cd02933">
    <property type="entry name" value="OYE_like_FMN"/>
    <property type="match status" value="1"/>
</dbReference>
<feature type="domain" description="NADH:flavin oxidoreductase/NADH oxidase N-terminal" evidence="5">
    <location>
        <begin position="16"/>
        <end position="368"/>
    </location>
</feature>
<dbReference type="PANTHER" id="PTHR22893:SF91">
    <property type="entry name" value="NADPH DEHYDROGENASE 2-RELATED"/>
    <property type="match status" value="1"/>
</dbReference>
<dbReference type="PANTHER" id="PTHR22893">
    <property type="entry name" value="NADH OXIDOREDUCTASE-RELATED"/>
    <property type="match status" value="1"/>
</dbReference>
<dbReference type="InterPro" id="IPR001155">
    <property type="entry name" value="OxRdtase_FMN_N"/>
</dbReference>
<dbReference type="KEGG" id="ndi:NDAI_0E01890"/>
<name>G0WB85_NAUDC</name>
<dbReference type="GO" id="GO:0006915">
    <property type="term" value="P:apoptotic process"/>
    <property type="evidence" value="ECO:0007669"/>
    <property type="project" value="UniProtKB-ARBA"/>
</dbReference>
<dbReference type="eggNOG" id="KOG0134">
    <property type="taxonomic scope" value="Eukaryota"/>
</dbReference>
<dbReference type="Gene3D" id="3.20.20.70">
    <property type="entry name" value="Aldolase class I"/>
    <property type="match status" value="1"/>
</dbReference>
<dbReference type="AlphaFoldDB" id="G0WB85"/>
<dbReference type="InterPro" id="IPR013785">
    <property type="entry name" value="Aldolase_TIM"/>
</dbReference>
<dbReference type="HOGENOM" id="CLU_012153_0_2_1"/>
<keyword evidence="4" id="KW-0560">Oxidoreductase</keyword>
<keyword evidence="3" id="KW-0288">FMN</keyword>
<dbReference type="SUPFAM" id="SSF51395">
    <property type="entry name" value="FMN-linked oxidoreductases"/>
    <property type="match status" value="1"/>
</dbReference>
<dbReference type="OrthoDB" id="276546at2759"/>
<comment type="cofactor">
    <cofactor evidence="1">
        <name>FMN</name>
        <dbReference type="ChEBI" id="CHEBI:58210"/>
    </cofactor>
</comment>
<dbReference type="InterPro" id="IPR045247">
    <property type="entry name" value="Oye-like"/>
</dbReference>
<dbReference type="GeneID" id="11498895"/>
<dbReference type="RefSeq" id="XP_003670248.1">
    <property type="nucleotide sequence ID" value="XM_003670200.1"/>
</dbReference>